<sequence>MLATTKTCRGLLDYDAATMGNKQSTRTDMLARRGCKQVAVCNKQSDAPPVVWPNSATEAAPVPKDAASWRMLDPKAELHVSRLSVTNARQEGLCRGWAPRRLPSSLFAMGVVGVHTGWAVGGKGGGQ</sequence>
<name>A0A8H5ZIW1_COCSA</name>
<dbReference type="AlphaFoldDB" id="A0A8H5ZIW1"/>
<dbReference type="Proteomes" id="UP000624244">
    <property type="component" value="Unassembled WGS sequence"/>
</dbReference>
<proteinExistence type="predicted"/>
<gene>
    <name evidence="1" type="ORF">GGP41_002327</name>
</gene>
<comment type="caution">
    <text evidence="1">The sequence shown here is derived from an EMBL/GenBank/DDBJ whole genome shotgun (WGS) entry which is preliminary data.</text>
</comment>
<dbReference type="EMBL" id="WNKQ01000007">
    <property type="protein sequence ID" value="KAF5850107.1"/>
    <property type="molecule type" value="Genomic_DNA"/>
</dbReference>
<evidence type="ECO:0000313" key="2">
    <source>
        <dbReference type="Proteomes" id="UP000624244"/>
    </source>
</evidence>
<evidence type="ECO:0000313" key="1">
    <source>
        <dbReference type="EMBL" id="KAF5850107.1"/>
    </source>
</evidence>
<reference evidence="1" key="1">
    <citation type="submission" date="2019-11" db="EMBL/GenBank/DDBJ databases">
        <title>Bipolaris sorokiniana Genome sequencing.</title>
        <authorList>
            <person name="Wang H."/>
        </authorList>
    </citation>
    <scope>NUCLEOTIDE SEQUENCE</scope>
</reference>
<accession>A0A8H5ZIW1</accession>
<organism evidence="1 2">
    <name type="scientific">Cochliobolus sativus</name>
    <name type="common">Common root rot and spot blotch fungus</name>
    <name type="synonym">Bipolaris sorokiniana</name>
    <dbReference type="NCBI Taxonomy" id="45130"/>
    <lineage>
        <taxon>Eukaryota</taxon>
        <taxon>Fungi</taxon>
        <taxon>Dikarya</taxon>
        <taxon>Ascomycota</taxon>
        <taxon>Pezizomycotina</taxon>
        <taxon>Dothideomycetes</taxon>
        <taxon>Pleosporomycetidae</taxon>
        <taxon>Pleosporales</taxon>
        <taxon>Pleosporineae</taxon>
        <taxon>Pleosporaceae</taxon>
        <taxon>Bipolaris</taxon>
    </lineage>
</organism>
<protein>
    <submittedName>
        <fullName evidence="1">Uncharacterized protein</fullName>
    </submittedName>
</protein>